<dbReference type="KEGG" id="soe:110789799"/>
<evidence type="ECO:0000256" key="6">
    <source>
        <dbReference type="ARBA" id="ARBA00023136"/>
    </source>
</evidence>
<feature type="transmembrane region" description="Helical" evidence="10">
    <location>
        <begin position="25"/>
        <end position="46"/>
    </location>
</feature>
<keyword evidence="4 8" id="KW-0611">Plant defense</keyword>
<dbReference type="PANTHER" id="PTHR31942">
    <property type="entry name" value="MLO-LIKE PROTEIN 1"/>
    <property type="match status" value="1"/>
</dbReference>
<comment type="subcellular location">
    <subcellularLocation>
        <location evidence="1 8">Membrane</location>
        <topology evidence="1 8">Multi-pass membrane protein</topology>
    </subcellularLocation>
</comment>
<evidence type="ECO:0000256" key="1">
    <source>
        <dbReference type="ARBA" id="ARBA00004141"/>
    </source>
</evidence>
<feature type="transmembrane region" description="Helical" evidence="10">
    <location>
        <begin position="67"/>
        <end position="89"/>
    </location>
</feature>
<feature type="transmembrane region" description="Helical" evidence="10">
    <location>
        <begin position="400"/>
        <end position="428"/>
    </location>
</feature>
<feature type="region of interest" description="Disordered" evidence="9">
    <location>
        <begin position="453"/>
        <end position="484"/>
    </location>
</feature>
<protein>
    <recommendedName>
        <fullName evidence="8">MLO-like protein</fullName>
    </recommendedName>
</protein>
<proteinExistence type="inferred from homology"/>
<feature type="transmembrane region" description="Helical" evidence="10">
    <location>
        <begin position="364"/>
        <end position="388"/>
    </location>
</feature>
<dbReference type="OrthoDB" id="1388414at2759"/>
<evidence type="ECO:0000256" key="4">
    <source>
        <dbReference type="ARBA" id="ARBA00022821"/>
    </source>
</evidence>
<comment type="function">
    <text evidence="8">May be involved in modulation of pathogen defense and leaf cell death.</text>
</comment>
<reference evidence="12" key="2">
    <citation type="submission" date="2025-08" db="UniProtKB">
        <authorList>
            <consortium name="RefSeq"/>
        </authorList>
    </citation>
    <scope>IDENTIFICATION</scope>
    <source>
        <tissue evidence="12">Leaf</tissue>
    </source>
</reference>
<accession>A0A9R0IJ47</accession>
<dbReference type="InterPro" id="IPR004326">
    <property type="entry name" value="Mlo"/>
</dbReference>
<dbReference type="AlphaFoldDB" id="A0A9R0IJ47"/>
<organism evidence="11 12">
    <name type="scientific">Spinacia oleracea</name>
    <name type="common">Spinach</name>
    <dbReference type="NCBI Taxonomy" id="3562"/>
    <lineage>
        <taxon>Eukaryota</taxon>
        <taxon>Viridiplantae</taxon>
        <taxon>Streptophyta</taxon>
        <taxon>Embryophyta</taxon>
        <taxon>Tracheophyta</taxon>
        <taxon>Spermatophyta</taxon>
        <taxon>Magnoliopsida</taxon>
        <taxon>eudicotyledons</taxon>
        <taxon>Gunneridae</taxon>
        <taxon>Pentapetalae</taxon>
        <taxon>Caryophyllales</taxon>
        <taxon>Chenopodiaceae</taxon>
        <taxon>Chenopodioideae</taxon>
        <taxon>Anserineae</taxon>
        <taxon>Spinacia</taxon>
    </lineage>
</organism>
<evidence type="ECO:0000256" key="5">
    <source>
        <dbReference type="ARBA" id="ARBA00022989"/>
    </source>
</evidence>
<keyword evidence="5 8" id="KW-1133">Transmembrane helix</keyword>
<dbReference type="GO" id="GO:0006952">
    <property type="term" value="P:defense response"/>
    <property type="evidence" value="ECO:0007669"/>
    <property type="project" value="UniProtKB-KW"/>
</dbReference>
<keyword evidence="8" id="KW-0112">Calmodulin-binding</keyword>
<dbReference type="GeneID" id="110789799"/>
<feature type="transmembrane region" description="Helical" evidence="10">
    <location>
        <begin position="157"/>
        <end position="178"/>
    </location>
</feature>
<keyword evidence="7 8" id="KW-0568">Pathogenesis-related protein</keyword>
<dbReference type="Pfam" id="PF03094">
    <property type="entry name" value="Mlo"/>
    <property type="match status" value="1"/>
</dbReference>
<dbReference type="GO" id="GO:0016020">
    <property type="term" value="C:membrane"/>
    <property type="evidence" value="ECO:0007669"/>
    <property type="project" value="UniProtKB-SubCell"/>
</dbReference>
<keyword evidence="6 8" id="KW-0472">Membrane</keyword>
<gene>
    <name evidence="12" type="primary">LOC110789799</name>
    <name evidence="8" type="synonym">MLO</name>
</gene>
<evidence type="ECO:0000256" key="10">
    <source>
        <dbReference type="SAM" id="Phobius"/>
    </source>
</evidence>
<evidence type="ECO:0000256" key="2">
    <source>
        <dbReference type="ARBA" id="ARBA00006574"/>
    </source>
</evidence>
<evidence type="ECO:0000256" key="9">
    <source>
        <dbReference type="SAM" id="MobiDB-lite"/>
    </source>
</evidence>
<keyword evidence="3 8" id="KW-0812">Transmembrane</keyword>
<feature type="transmembrane region" description="Helical" evidence="10">
    <location>
        <begin position="308"/>
        <end position="330"/>
    </location>
</feature>
<sequence>MGGGGGGGGGSGVSKPRQLDQTPTWAVASVCAIIILISIVLEKVLHHIGSYFHKKHKKALYEALEKVKAELMVLGFISLLLTFGQSYIISVCIPVELADTMLPCAFKPQQIKPEEGKGEHNRRLLWYERRMLAGGGGPVGCKEGSVPLISANGLHQLHIFIFFLAVFHVLYSCITMALGRMKIRRWKDWEQEAVNREGGFDSDASKFRLTHETSFVKGHSSFWTKNAILFGLVCFLRQFYRAVRRSDYLALRHGFVSVHLAPGSKFDFQKYIKRSLEDDFKVVVGISPLLWASAVLFLLLNVDKWDSMIWLSFLPLIVILSVGTKLQAVITRMAVEITERHAVIQGMPLVQVSDKNFWFGWPQLILYLIHYVLFQNAFEITYFFWIWYEFGLRSCFHSNFIMTIVRVGLGVGVQFMCCYITLPLYALVTQMGSTMKRSIFDEQTSKALTKWRKNAKKKNDGIKPGPLPTQNLGESPKHNEMDDMTATVDVHSEDLLDHDHP</sequence>
<evidence type="ECO:0000256" key="8">
    <source>
        <dbReference type="RuleBase" id="RU280816"/>
    </source>
</evidence>
<evidence type="ECO:0000256" key="3">
    <source>
        <dbReference type="ARBA" id="ARBA00022692"/>
    </source>
</evidence>
<evidence type="ECO:0000313" key="11">
    <source>
        <dbReference type="Proteomes" id="UP000813463"/>
    </source>
</evidence>
<comment type="domain">
    <text evidence="8">The C-terminus contains a calmodulin-binding domain, which binds calmodulin in a calcium-dependent fashion.</text>
</comment>
<evidence type="ECO:0000313" key="12">
    <source>
        <dbReference type="RefSeq" id="XP_021850192.1"/>
    </source>
</evidence>
<dbReference type="RefSeq" id="XP_021850192.1">
    <property type="nucleotide sequence ID" value="XM_021994500.2"/>
</dbReference>
<name>A0A9R0IJ47_SPIOL</name>
<dbReference type="PANTHER" id="PTHR31942:SF53">
    <property type="entry name" value="MLO-LIKE PROTEIN 5-RELATED"/>
    <property type="match status" value="1"/>
</dbReference>
<dbReference type="Proteomes" id="UP000813463">
    <property type="component" value="Chromosome 5"/>
</dbReference>
<evidence type="ECO:0000256" key="7">
    <source>
        <dbReference type="ARBA" id="ARBA00023265"/>
    </source>
</evidence>
<comment type="similarity">
    <text evidence="2 8">Belongs to the MLO family.</text>
</comment>
<reference evidence="11" key="1">
    <citation type="journal article" date="2021" name="Nat. Commun.">
        <title>Genomic analyses provide insights into spinach domestication and the genetic basis of agronomic traits.</title>
        <authorList>
            <person name="Cai X."/>
            <person name="Sun X."/>
            <person name="Xu C."/>
            <person name="Sun H."/>
            <person name="Wang X."/>
            <person name="Ge C."/>
            <person name="Zhang Z."/>
            <person name="Wang Q."/>
            <person name="Fei Z."/>
            <person name="Jiao C."/>
            <person name="Wang Q."/>
        </authorList>
    </citation>
    <scope>NUCLEOTIDE SEQUENCE [LARGE SCALE GENOMIC DNA]</scope>
    <source>
        <strain evidence="11">cv. Varoflay</strain>
    </source>
</reference>
<feature type="transmembrane region" description="Helical" evidence="10">
    <location>
        <begin position="280"/>
        <end position="302"/>
    </location>
</feature>
<dbReference type="GO" id="GO:0005516">
    <property type="term" value="F:calmodulin binding"/>
    <property type="evidence" value="ECO:0007669"/>
    <property type="project" value="UniProtKB-KW"/>
</dbReference>
<keyword evidence="11" id="KW-1185">Reference proteome</keyword>